<keyword evidence="3" id="KW-0309">Germination</keyword>
<comment type="subcellular location">
    <subcellularLocation>
        <location evidence="1">Membrane</location>
        <topology evidence="1">Lipid-anchor</topology>
    </subcellularLocation>
</comment>
<feature type="domain" description="Spore germination protein N-terminal" evidence="10">
    <location>
        <begin position="23"/>
        <end position="197"/>
    </location>
</feature>
<dbReference type="PANTHER" id="PTHR35789:SF1">
    <property type="entry name" value="SPORE GERMINATION PROTEIN B3"/>
    <property type="match status" value="1"/>
</dbReference>
<feature type="chain" id="PRO_5046647154" evidence="8">
    <location>
        <begin position="20"/>
        <end position="400"/>
    </location>
</feature>
<evidence type="ECO:0000256" key="8">
    <source>
        <dbReference type="SAM" id="SignalP"/>
    </source>
</evidence>
<evidence type="ECO:0000256" key="6">
    <source>
        <dbReference type="ARBA" id="ARBA00023139"/>
    </source>
</evidence>
<keyword evidence="12" id="KW-1185">Reference proteome</keyword>
<dbReference type="Proteomes" id="UP001500340">
    <property type="component" value="Unassembled WGS sequence"/>
</dbReference>
<dbReference type="Gene3D" id="3.30.300.210">
    <property type="entry name" value="Nutrient germinant receptor protein C, domain 3"/>
    <property type="match status" value="1"/>
</dbReference>
<dbReference type="Pfam" id="PF25198">
    <property type="entry name" value="Spore_GerAC_N"/>
    <property type="match status" value="1"/>
</dbReference>
<dbReference type="InterPro" id="IPR046953">
    <property type="entry name" value="Spore_GerAC-like_C"/>
</dbReference>
<evidence type="ECO:0000259" key="10">
    <source>
        <dbReference type="Pfam" id="PF25198"/>
    </source>
</evidence>
<dbReference type="InterPro" id="IPR057336">
    <property type="entry name" value="GerAC_N"/>
</dbReference>
<protein>
    <submittedName>
        <fullName evidence="11">Ger(X)C family spore germination protein</fullName>
    </submittedName>
</protein>
<name>A0ABN0YQR7_9BACL</name>
<dbReference type="RefSeq" id="WP_343864283.1">
    <property type="nucleotide sequence ID" value="NZ_BAAACX010000018.1"/>
</dbReference>
<evidence type="ECO:0000256" key="2">
    <source>
        <dbReference type="ARBA" id="ARBA00007886"/>
    </source>
</evidence>
<dbReference type="NCBIfam" id="TIGR02887">
    <property type="entry name" value="spore_ger_x_C"/>
    <property type="match status" value="1"/>
</dbReference>
<dbReference type="Pfam" id="PF05504">
    <property type="entry name" value="Spore_GerAC"/>
    <property type="match status" value="1"/>
</dbReference>
<dbReference type="InterPro" id="IPR008844">
    <property type="entry name" value="Spore_GerAC-like"/>
</dbReference>
<keyword evidence="7" id="KW-0449">Lipoprotein</keyword>
<evidence type="ECO:0000256" key="5">
    <source>
        <dbReference type="ARBA" id="ARBA00023136"/>
    </source>
</evidence>
<organism evidence="11 12">
    <name type="scientific">Paenibacillus motobuensis</name>
    <dbReference type="NCBI Taxonomy" id="295324"/>
    <lineage>
        <taxon>Bacteria</taxon>
        <taxon>Bacillati</taxon>
        <taxon>Bacillota</taxon>
        <taxon>Bacilli</taxon>
        <taxon>Bacillales</taxon>
        <taxon>Paenibacillaceae</taxon>
        <taxon>Paenibacillus</taxon>
    </lineage>
</organism>
<dbReference type="EMBL" id="BAAACX010000018">
    <property type="protein sequence ID" value="GAA0406092.1"/>
    <property type="molecule type" value="Genomic_DNA"/>
</dbReference>
<gene>
    <name evidence="11" type="ORF">GCM10008933_40460</name>
</gene>
<keyword evidence="4 8" id="KW-0732">Signal</keyword>
<evidence type="ECO:0000313" key="12">
    <source>
        <dbReference type="Proteomes" id="UP001500340"/>
    </source>
</evidence>
<dbReference type="PROSITE" id="PS51257">
    <property type="entry name" value="PROKAR_LIPOPROTEIN"/>
    <property type="match status" value="1"/>
</dbReference>
<evidence type="ECO:0000259" key="9">
    <source>
        <dbReference type="Pfam" id="PF05504"/>
    </source>
</evidence>
<sequence length="400" mass="44485">MKRSTACLLLLLIASTLLTGCWNRRELNEIAIAVGLGLDTDGDGYLVSVQVVNPGEVANGKGGGQSPATLYKATGHTVSEALRRISNISPRKIYVAQLRMVLIGQSLADSGVSEALDFLLRDHEMRTDFYLAVVRDASAEDALKIMTPLQKIPANKLFASLETSEKTWAPSLTETLNEMVSDLLSDGKQPVLPGIRILGDPETGAKKKNVEGIDTLTQLKFTGIAAFKRDKVAGWLNEDESKGYNFIRDNIKTTMEHAECPDGGKLSFEVIRSKTKSRGKVIEGKPQIDINVQVNGNIADVECKDLNLLNVKTIEMIEKLLNKRIKSIMEDSIRTVQQKYGVDIFGFGEVIHRSNPRAWKELRHDWDERYFRNLPVNISVSVKIQRLGTIKDSFLKNMKE</sequence>
<dbReference type="PANTHER" id="PTHR35789">
    <property type="entry name" value="SPORE GERMINATION PROTEIN B3"/>
    <property type="match status" value="1"/>
</dbReference>
<evidence type="ECO:0000256" key="7">
    <source>
        <dbReference type="ARBA" id="ARBA00023288"/>
    </source>
</evidence>
<proteinExistence type="inferred from homology"/>
<evidence type="ECO:0000313" key="11">
    <source>
        <dbReference type="EMBL" id="GAA0406092.1"/>
    </source>
</evidence>
<evidence type="ECO:0000256" key="1">
    <source>
        <dbReference type="ARBA" id="ARBA00004635"/>
    </source>
</evidence>
<feature type="signal peptide" evidence="8">
    <location>
        <begin position="1"/>
        <end position="19"/>
    </location>
</feature>
<comment type="caution">
    <text evidence="11">The sequence shown here is derived from an EMBL/GenBank/DDBJ whole genome shotgun (WGS) entry which is preliminary data.</text>
</comment>
<accession>A0ABN0YQR7</accession>
<keyword evidence="6" id="KW-0564">Palmitate</keyword>
<evidence type="ECO:0000256" key="4">
    <source>
        <dbReference type="ARBA" id="ARBA00022729"/>
    </source>
</evidence>
<evidence type="ECO:0000256" key="3">
    <source>
        <dbReference type="ARBA" id="ARBA00022544"/>
    </source>
</evidence>
<feature type="domain" description="Spore germination GerAC-like C-terminal" evidence="9">
    <location>
        <begin position="222"/>
        <end position="388"/>
    </location>
</feature>
<reference evidence="11 12" key="1">
    <citation type="journal article" date="2019" name="Int. J. Syst. Evol. Microbiol.">
        <title>The Global Catalogue of Microorganisms (GCM) 10K type strain sequencing project: providing services to taxonomists for standard genome sequencing and annotation.</title>
        <authorList>
            <consortium name="The Broad Institute Genomics Platform"/>
            <consortium name="The Broad Institute Genome Sequencing Center for Infectious Disease"/>
            <person name="Wu L."/>
            <person name="Ma J."/>
        </authorList>
    </citation>
    <scope>NUCLEOTIDE SEQUENCE [LARGE SCALE GENOMIC DNA]</scope>
    <source>
        <strain evidence="11 12">JCM 12774</strain>
    </source>
</reference>
<dbReference type="InterPro" id="IPR038501">
    <property type="entry name" value="Spore_GerAC_C_sf"/>
</dbReference>
<comment type="similarity">
    <text evidence="2">Belongs to the GerABKC lipoprotein family.</text>
</comment>
<keyword evidence="5" id="KW-0472">Membrane</keyword>